<evidence type="ECO:0000313" key="7">
    <source>
        <dbReference type="Proteomes" id="UP001162164"/>
    </source>
</evidence>
<dbReference type="InterPro" id="IPR051728">
    <property type="entry name" value="RING-FYVE_E3_ubiquitin-ligase"/>
</dbReference>
<dbReference type="Proteomes" id="UP001162164">
    <property type="component" value="Unassembled WGS sequence"/>
</dbReference>
<evidence type="ECO:0000256" key="3">
    <source>
        <dbReference type="PROSITE-ProRule" id="PRU00175"/>
    </source>
</evidence>
<keyword evidence="1 3" id="KW-0863">Zinc-finger</keyword>
<feature type="domain" description="RING-type" evidence="5">
    <location>
        <begin position="39"/>
        <end position="74"/>
    </location>
</feature>
<keyword evidence="7" id="KW-1185">Reference proteome</keyword>
<dbReference type="PANTHER" id="PTHR14879">
    <property type="entry name" value="CASPASE REGULATOR, RING FINGER DOMAIN-CONTAINING"/>
    <property type="match status" value="1"/>
</dbReference>
<evidence type="ECO:0000256" key="2">
    <source>
        <dbReference type="ARBA" id="ARBA00022833"/>
    </source>
</evidence>
<reference evidence="6" key="1">
    <citation type="journal article" date="2023" name="Insect Mol. Biol.">
        <title>Genome sequencing provides insights into the evolution of gene families encoding plant cell wall-degrading enzymes in longhorned beetles.</title>
        <authorList>
            <person name="Shin N.R."/>
            <person name="Okamura Y."/>
            <person name="Kirsch R."/>
            <person name="Pauchet Y."/>
        </authorList>
    </citation>
    <scope>NUCLEOTIDE SEQUENCE</scope>
    <source>
        <strain evidence="6">MMC_N1</strain>
    </source>
</reference>
<evidence type="ECO:0000256" key="1">
    <source>
        <dbReference type="ARBA" id="ARBA00022771"/>
    </source>
</evidence>
<dbReference type="PROSITE" id="PS50089">
    <property type="entry name" value="ZF_RING_2"/>
    <property type="match status" value="1"/>
</dbReference>
<comment type="caution">
    <text evidence="6">The sequence shown here is derived from an EMBL/GenBank/DDBJ whole genome shotgun (WGS) entry which is preliminary data.</text>
</comment>
<name>A0ABQ9IWA9_9CUCU</name>
<dbReference type="InterPro" id="IPR001841">
    <property type="entry name" value="Znf_RING"/>
</dbReference>
<sequence>MYDKEKSLRNNASPSAPPPIEEASAPIPDEMRTISSSECVICLEMVCQIIFVPCGHLCSCSHCSTLVSECPLCRSCIERKIAIT</sequence>
<feature type="region of interest" description="Disordered" evidence="4">
    <location>
        <begin position="1"/>
        <end position="27"/>
    </location>
</feature>
<protein>
    <recommendedName>
        <fullName evidence="5">RING-type domain-containing protein</fullName>
    </recommendedName>
</protein>
<keyword evidence="2" id="KW-0862">Zinc</keyword>
<evidence type="ECO:0000256" key="4">
    <source>
        <dbReference type="SAM" id="MobiDB-lite"/>
    </source>
</evidence>
<dbReference type="PANTHER" id="PTHR14879:SF5">
    <property type="entry name" value="RING-TYPE DOMAIN-CONTAINING PROTEIN"/>
    <property type="match status" value="1"/>
</dbReference>
<keyword evidence="1 3" id="KW-0479">Metal-binding</keyword>
<organism evidence="6 7">
    <name type="scientific">Molorchus minor</name>
    <dbReference type="NCBI Taxonomy" id="1323400"/>
    <lineage>
        <taxon>Eukaryota</taxon>
        <taxon>Metazoa</taxon>
        <taxon>Ecdysozoa</taxon>
        <taxon>Arthropoda</taxon>
        <taxon>Hexapoda</taxon>
        <taxon>Insecta</taxon>
        <taxon>Pterygota</taxon>
        <taxon>Neoptera</taxon>
        <taxon>Endopterygota</taxon>
        <taxon>Coleoptera</taxon>
        <taxon>Polyphaga</taxon>
        <taxon>Cucujiformia</taxon>
        <taxon>Chrysomeloidea</taxon>
        <taxon>Cerambycidae</taxon>
        <taxon>Lamiinae</taxon>
        <taxon>Monochamini</taxon>
        <taxon>Molorchus</taxon>
    </lineage>
</organism>
<dbReference type="EMBL" id="JAPWTJ010002175">
    <property type="protein sequence ID" value="KAJ8967570.1"/>
    <property type="molecule type" value="Genomic_DNA"/>
</dbReference>
<accession>A0ABQ9IWA9</accession>
<dbReference type="Gene3D" id="3.30.40.10">
    <property type="entry name" value="Zinc/RING finger domain, C3HC4 (zinc finger)"/>
    <property type="match status" value="1"/>
</dbReference>
<evidence type="ECO:0000259" key="5">
    <source>
        <dbReference type="PROSITE" id="PS50089"/>
    </source>
</evidence>
<proteinExistence type="predicted"/>
<evidence type="ECO:0000313" key="6">
    <source>
        <dbReference type="EMBL" id="KAJ8967570.1"/>
    </source>
</evidence>
<dbReference type="SUPFAM" id="SSF57850">
    <property type="entry name" value="RING/U-box"/>
    <property type="match status" value="1"/>
</dbReference>
<dbReference type="Pfam" id="PF13920">
    <property type="entry name" value="zf-C3HC4_3"/>
    <property type="match status" value="1"/>
</dbReference>
<gene>
    <name evidence="6" type="ORF">NQ317_001782</name>
</gene>
<dbReference type="InterPro" id="IPR013083">
    <property type="entry name" value="Znf_RING/FYVE/PHD"/>
</dbReference>